<protein>
    <recommendedName>
        <fullName evidence="3">Fe/B12 periplasmic-binding domain-containing protein</fullName>
    </recommendedName>
</protein>
<name>A0A3G3IIL6_9ARCH</name>
<dbReference type="SUPFAM" id="SSF53807">
    <property type="entry name" value="Helical backbone' metal receptor"/>
    <property type="match status" value="1"/>
</dbReference>
<dbReference type="Proteomes" id="UP000273278">
    <property type="component" value="Chromosome"/>
</dbReference>
<dbReference type="GeneID" id="41321989"/>
<dbReference type="Gene3D" id="1.10.1330.10">
    <property type="entry name" value="Dockerin domain"/>
    <property type="match status" value="1"/>
</dbReference>
<dbReference type="GO" id="GO:0000272">
    <property type="term" value="P:polysaccharide catabolic process"/>
    <property type="evidence" value="ECO:0007669"/>
    <property type="project" value="InterPro"/>
</dbReference>
<gene>
    <name evidence="1" type="ORF">BKD89_05960</name>
</gene>
<dbReference type="SUPFAM" id="SSF63446">
    <property type="entry name" value="Type I dockerin domain"/>
    <property type="match status" value="1"/>
</dbReference>
<organism evidence="1 2">
    <name type="scientific">Methanomethylophilus alvi</name>
    <dbReference type="NCBI Taxonomy" id="1291540"/>
    <lineage>
        <taxon>Archaea</taxon>
        <taxon>Methanobacteriati</taxon>
        <taxon>Thermoplasmatota</taxon>
        <taxon>Thermoplasmata</taxon>
        <taxon>Methanomassiliicoccales</taxon>
        <taxon>Methanomethylophilaceae</taxon>
        <taxon>Methanomethylophilus</taxon>
    </lineage>
</organism>
<dbReference type="Gene3D" id="3.40.50.1980">
    <property type="entry name" value="Nitrogenase molybdenum iron protein domain"/>
    <property type="match status" value="2"/>
</dbReference>
<reference evidence="1 2" key="1">
    <citation type="submission" date="2016-10" db="EMBL/GenBank/DDBJ databases">
        <title>Complete genome of the TMA-utilizing, human hosted archaeon Methanomethylophilus alvus Gen. nov, sp. nov., strain Mx-05, derived from a pure culture.</title>
        <authorList>
            <person name="Brugere J.-F."/>
            <person name="Ben Hania W."/>
            <person name="Chaudhary P.P."/>
            <person name="Gaci N."/>
            <person name="Borrel G."/>
            <person name="Cao Van Tuat L."/>
            <person name="Fardeau M.-L."/>
            <person name="Harris H.M.B."/>
            <person name="O'Toole P.W."/>
            <person name="Ollivier B."/>
        </authorList>
    </citation>
    <scope>NUCLEOTIDE SEQUENCE [LARGE SCALE GENOMIC DNA]</scope>
    <source>
        <strain evidence="1 2">Mx-05</strain>
    </source>
</reference>
<evidence type="ECO:0000313" key="2">
    <source>
        <dbReference type="Proteomes" id="UP000273278"/>
    </source>
</evidence>
<dbReference type="PANTHER" id="PTHR30535:SF34">
    <property type="entry name" value="MOLYBDATE-BINDING PROTEIN MOLA"/>
    <property type="match status" value="1"/>
</dbReference>
<dbReference type="PANTHER" id="PTHR30535">
    <property type="entry name" value="VITAMIN B12-BINDING PROTEIN"/>
    <property type="match status" value="1"/>
</dbReference>
<dbReference type="AlphaFoldDB" id="A0A3G3IIL6"/>
<dbReference type="InterPro" id="IPR036439">
    <property type="entry name" value="Dockerin_dom_sf"/>
</dbReference>
<accession>A0A3G3IIL6</accession>
<dbReference type="RefSeq" id="WP_015505099.1">
    <property type="nucleotide sequence ID" value="NZ_CP017686.1"/>
</dbReference>
<sequence length="427" mass="46641">MNSKIIAIAAIAIVITAGCGAFLLMNDEEGGYRSTDNTGRLAIMGNANNDDYLDKEDLATIDAILDGTVNSDDYPLADANNDGKVDSEDRKMVERMIDREAMSIYYVNGNDEIKSVSYPLNRTVVVGTNAALTMQAVGAVKAGKVVGTTGEATKDYCLFSDFKDLPKVSTSLLAADYDAVTKIGNVDAIITMSSKSYLKNESTFTEAGIDVVRISSSDGMKAISVALTIGYLLNLEESANKYAKFCDKVISHVTEKKNTIDSGDVKTCLCATMANHVSGTISDFYGLTTMCGGNNVADWSTTTKQFNDGDEWLLNEKYHVDVFIHFHNYGYDTSADLSSMYNTYRENFDAIQTVKDGNYYMINGNMPAVVRLAYTASILYPEVFGADYGDIVHQEYIDSFIDNLSSEGYKVTDMKFVLTDSDFGITS</sequence>
<dbReference type="InterPro" id="IPR050902">
    <property type="entry name" value="ABC_Transporter_SBP"/>
</dbReference>
<dbReference type="PROSITE" id="PS51257">
    <property type="entry name" value="PROKAR_LIPOPROTEIN"/>
    <property type="match status" value="1"/>
</dbReference>
<dbReference type="EMBL" id="CP017686">
    <property type="protein sequence ID" value="AYQ55342.1"/>
    <property type="molecule type" value="Genomic_DNA"/>
</dbReference>
<evidence type="ECO:0000313" key="1">
    <source>
        <dbReference type="EMBL" id="AYQ55342.1"/>
    </source>
</evidence>
<evidence type="ECO:0008006" key="3">
    <source>
        <dbReference type="Google" id="ProtNLM"/>
    </source>
</evidence>
<dbReference type="OMA" id="IETEWVL"/>
<proteinExistence type="predicted"/>